<protein>
    <submittedName>
        <fullName evidence="1">Terpene synthase 10-like</fullName>
    </submittedName>
</protein>
<accession>A0A5B6VUY3</accession>
<evidence type="ECO:0000313" key="2">
    <source>
        <dbReference type="Proteomes" id="UP000325315"/>
    </source>
</evidence>
<keyword evidence="2" id="KW-1185">Reference proteome</keyword>
<gene>
    <name evidence="1" type="ORF">EPI10_023395</name>
</gene>
<evidence type="ECO:0000313" key="1">
    <source>
        <dbReference type="EMBL" id="KAA3472980.1"/>
    </source>
</evidence>
<name>A0A5B6VUY3_9ROSI</name>
<dbReference type="EMBL" id="SMMG02000005">
    <property type="protein sequence ID" value="KAA3472980.1"/>
    <property type="molecule type" value="Genomic_DNA"/>
</dbReference>
<reference evidence="2" key="1">
    <citation type="journal article" date="2019" name="Plant Biotechnol. J.">
        <title>Genome sequencing of the Australian wild diploid species Gossypium australe highlights disease resistance and delayed gland morphogenesis.</title>
        <authorList>
            <person name="Cai Y."/>
            <person name="Cai X."/>
            <person name="Wang Q."/>
            <person name="Wang P."/>
            <person name="Zhang Y."/>
            <person name="Cai C."/>
            <person name="Xu Y."/>
            <person name="Wang K."/>
            <person name="Zhou Z."/>
            <person name="Wang C."/>
            <person name="Geng S."/>
            <person name="Li B."/>
            <person name="Dong Q."/>
            <person name="Hou Y."/>
            <person name="Wang H."/>
            <person name="Ai P."/>
            <person name="Liu Z."/>
            <person name="Yi F."/>
            <person name="Sun M."/>
            <person name="An G."/>
            <person name="Cheng J."/>
            <person name="Zhang Y."/>
            <person name="Shi Q."/>
            <person name="Xie Y."/>
            <person name="Shi X."/>
            <person name="Chang Y."/>
            <person name="Huang F."/>
            <person name="Chen Y."/>
            <person name="Hong S."/>
            <person name="Mi L."/>
            <person name="Sun Q."/>
            <person name="Zhang L."/>
            <person name="Zhou B."/>
            <person name="Peng R."/>
            <person name="Zhang X."/>
            <person name="Liu F."/>
        </authorList>
    </citation>
    <scope>NUCLEOTIDE SEQUENCE [LARGE SCALE GENOMIC DNA]</scope>
    <source>
        <strain evidence="2">cv. PA1801</strain>
    </source>
</reference>
<dbReference type="Proteomes" id="UP000325315">
    <property type="component" value="Unassembled WGS sequence"/>
</dbReference>
<dbReference type="AlphaFoldDB" id="A0A5B6VUY3"/>
<comment type="caution">
    <text evidence="1">The sequence shown here is derived from an EMBL/GenBank/DDBJ whole genome shotgun (WGS) entry which is preliminary data.</text>
</comment>
<sequence>MGLISDTSLNGLNFILMKKGKVMVYTSSQIKLQEKNYPKYDLELTIIKDLNLTQSRWFELIKDPDLVIDYHSGKRPTVHTTILKQVTRNSGYTVTF</sequence>
<organism evidence="1 2">
    <name type="scientific">Gossypium australe</name>
    <dbReference type="NCBI Taxonomy" id="47621"/>
    <lineage>
        <taxon>Eukaryota</taxon>
        <taxon>Viridiplantae</taxon>
        <taxon>Streptophyta</taxon>
        <taxon>Embryophyta</taxon>
        <taxon>Tracheophyta</taxon>
        <taxon>Spermatophyta</taxon>
        <taxon>Magnoliopsida</taxon>
        <taxon>eudicotyledons</taxon>
        <taxon>Gunneridae</taxon>
        <taxon>Pentapetalae</taxon>
        <taxon>rosids</taxon>
        <taxon>malvids</taxon>
        <taxon>Malvales</taxon>
        <taxon>Malvaceae</taxon>
        <taxon>Malvoideae</taxon>
        <taxon>Gossypium</taxon>
    </lineage>
</organism>
<proteinExistence type="predicted"/>